<dbReference type="AlphaFoldDB" id="A0A9W9W0Y4"/>
<protein>
    <submittedName>
        <fullName evidence="5">RNA polymerase II Rpb4 core</fullName>
    </submittedName>
</protein>
<dbReference type="InterPro" id="IPR005574">
    <property type="entry name" value="Rpb4/RPC9"/>
</dbReference>
<dbReference type="GO" id="GO:0030880">
    <property type="term" value="C:RNA polymerase complex"/>
    <property type="evidence" value="ECO:0007669"/>
    <property type="project" value="InterPro"/>
</dbReference>
<dbReference type="PANTHER" id="PTHR21297">
    <property type="entry name" value="DNA-DIRECTED RNA POLYMERASE II"/>
    <property type="match status" value="1"/>
</dbReference>
<comment type="subcellular location">
    <subcellularLocation>
        <location evidence="1">Nucleus</location>
    </subcellularLocation>
</comment>
<dbReference type="SUPFAM" id="SSF47819">
    <property type="entry name" value="HRDC-like"/>
    <property type="match status" value="1"/>
</dbReference>
<dbReference type="Proteomes" id="UP001147747">
    <property type="component" value="Unassembled WGS sequence"/>
</dbReference>
<organism evidence="5 6">
    <name type="scientific">Penicillium cosmopolitanum</name>
    <dbReference type="NCBI Taxonomy" id="1131564"/>
    <lineage>
        <taxon>Eukaryota</taxon>
        <taxon>Fungi</taxon>
        <taxon>Dikarya</taxon>
        <taxon>Ascomycota</taxon>
        <taxon>Pezizomycotina</taxon>
        <taxon>Eurotiomycetes</taxon>
        <taxon>Eurotiomycetidae</taxon>
        <taxon>Eurotiales</taxon>
        <taxon>Aspergillaceae</taxon>
        <taxon>Penicillium</taxon>
    </lineage>
</organism>
<dbReference type="OrthoDB" id="2186918at2759"/>
<dbReference type="InterPro" id="IPR010997">
    <property type="entry name" value="HRDC-like_sf"/>
</dbReference>
<sequence>MTPRKAVRSPPQSAQRTSRFNLEIIPLIPHPATDQFIDATTPIPRLSIRHNMDRIVLPPPTNRKRALPQGELEAASTLKLGADQNTHTLSLSEARLVIHKVLENKRRGGNKYEEPETLDKTLVYLDVFARFKDEENIKAVERLLNSHTELEMFERSQLGSLCCDNAEEAKSLIPSLQNKIGDGDLQELLDELTKLRNFTE</sequence>
<evidence type="ECO:0000256" key="1">
    <source>
        <dbReference type="ARBA" id="ARBA00004123"/>
    </source>
</evidence>
<dbReference type="InterPro" id="IPR038324">
    <property type="entry name" value="Rpb4/RPC9_sf"/>
</dbReference>
<keyword evidence="2" id="KW-0539">Nucleus</keyword>
<dbReference type="GO" id="GO:0005634">
    <property type="term" value="C:nucleus"/>
    <property type="evidence" value="ECO:0007669"/>
    <property type="project" value="UniProtKB-SubCell"/>
</dbReference>
<evidence type="ECO:0000256" key="2">
    <source>
        <dbReference type="ARBA" id="ARBA00023242"/>
    </source>
</evidence>
<dbReference type="GeneID" id="81368261"/>
<comment type="caution">
    <text evidence="5">The sequence shown here is derived from an EMBL/GenBank/DDBJ whole genome shotgun (WGS) entry which is preliminary data.</text>
</comment>
<dbReference type="FunFam" id="1.20.1250.40:FF:000003">
    <property type="entry name" value="DNA-directed RNA polymerase II subunit rpb4"/>
    <property type="match status" value="1"/>
</dbReference>
<dbReference type="Gene3D" id="1.20.1250.40">
    <property type="match status" value="1"/>
</dbReference>
<reference evidence="5" key="2">
    <citation type="journal article" date="2023" name="IMA Fungus">
        <title>Comparative genomic study of the Penicillium genus elucidates a diverse pangenome and 15 lateral gene transfer events.</title>
        <authorList>
            <person name="Petersen C."/>
            <person name="Sorensen T."/>
            <person name="Nielsen M.R."/>
            <person name="Sondergaard T.E."/>
            <person name="Sorensen J.L."/>
            <person name="Fitzpatrick D.A."/>
            <person name="Frisvad J.C."/>
            <person name="Nielsen K.L."/>
        </authorList>
    </citation>
    <scope>NUCLEOTIDE SEQUENCE</scope>
    <source>
        <strain evidence="5">IBT 29677</strain>
    </source>
</reference>
<dbReference type="InterPro" id="IPR006590">
    <property type="entry name" value="RNA_pol_Rpb4/RPC9_core"/>
</dbReference>
<evidence type="ECO:0000313" key="5">
    <source>
        <dbReference type="EMBL" id="KAJ5396531.1"/>
    </source>
</evidence>
<dbReference type="GO" id="GO:0000166">
    <property type="term" value="F:nucleotide binding"/>
    <property type="evidence" value="ECO:0007669"/>
    <property type="project" value="InterPro"/>
</dbReference>
<evidence type="ECO:0000313" key="6">
    <source>
        <dbReference type="Proteomes" id="UP001147747"/>
    </source>
</evidence>
<keyword evidence="6" id="KW-1185">Reference proteome</keyword>
<gene>
    <name evidence="5" type="ORF">N7509_004644</name>
</gene>
<dbReference type="SMART" id="SM00657">
    <property type="entry name" value="RPOL4c"/>
    <property type="match status" value="1"/>
</dbReference>
<evidence type="ECO:0000259" key="4">
    <source>
        <dbReference type="SMART" id="SM00657"/>
    </source>
</evidence>
<feature type="domain" description="RNA polymerase Rpb4/RPC9 core" evidence="4">
    <location>
        <begin position="81"/>
        <end position="199"/>
    </location>
</feature>
<dbReference type="EMBL" id="JAPZBU010000006">
    <property type="protein sequence ID" value="KAJ5396531.1"/>
    <property type="molecule type" value="Genomic_DNA"/>
</dbReference>
<name>A0A9W9W0Y4_9EURO</name>
<dbReference type="InterPro" id="IPR045222">
    <property type="entry name" value="Rpb4-like"/>
</dbReference>
<proteinExistence type="inferred from homology"/>
<accession>A0A9W9W0Y4</accession>
<reference evidence="5" key="1">
    <citation type="submission" date="2022-12" db="EMBL/GenBank/DDBJ databases">
        <authorList>
            <person name="Petersen C."/>
        </authorList>
    </citation>
    <scope>NUCLEOTIDE SEQUENCE</scope>
    <source>
        <strain evidence="5">IBT 29677</strain>
    </source>
</reference>
<dbReference type="Pfam" id="PF03874">
    <property type="entry name" value="RNA_pol_Rpb4"/>
    <property type="match status" value="1"/>
</dbReference>
<comment type="similarity">
    <text evidence="3">Belongs to the eukaryotic RPB4 RNA polymerase subunit family.</text>
</comment>
<dbReference type="RefSeq" id="XP_056488583.1">
    <property type="nucleotide sequence ID" value="XM_056629281.1"/>
</dbReference>
<dbReference type="GO" id="GO:0006352">
    <property type="term" value="P:DNA-templated transcription initiation"/>
    <property type="evidence" value="ECO:0007669"/>
    <property type="project" value="InterPro"/>
</dbReference>
<evidence type="ECO:0000256" key="3">
    <source>
        <dbReference type="ARBA" id="ARBA00025724"/>
    </source>
</evidence>